<gene>
    <name evidence="8" type="ORF">J5A65_00415</name>
</gene>
<feature type="domain" description="HTH luxR-type" evidence="6">
    <location>
        <begin position="149"/>
        <end position="214"/>
    </location>
</feature>
<keyword evidence="4" id="KW-0804">Transcription</keyword>
<dbReference type="PROSITE" id="PS50110">
    <property type="entry name" value="RESPONSE_REGULATORY"/>
    <property type="match status" value="1"/>
</dbReference>
<dbReference type="EMBL" id="CP072384">
    <property type="protein sequence ID" value="QUC08255.1"/>
    <property type="molecule type" value="Genomic_DNA"/>
</dbReference>
<proteinExistence type="predicted"/>
<evidence type="ECO:0000313" key="8">
    <source>
        <dbReference type="EMBL" id="QUC08255.1"/>
    </source>
</evidence>
<protein>
    <submittedName>
        <fullName evidence="8">Response regulator transcription factor</fullName>
    </submittedName>
</protein>
<dbReference type="InterPro" id="IPR000792">
    <property type="entry name" value="Tscrpt_reg_LuxR_C"/>
</dbReference>
<dbReference type="InterPro" id="IPR058245">
    <property type="entry name" value="NreC/VraR/RcsB-like_REC"/>
</dbReference>
<dbReference type="InterPro" id="IPR016032">
    <property type="entry name" value="Sig_transdc_resp-reg_C-effctor"/>
</dbReference>
<dbReference type="PANTHER" id="PTHR43214:SF24">
    <property type="entry name" value="TRANSCRIPTIONAL REGULATORY PROTEIN NARL-RELATED"/>
    <property type="match status" value="1"/>
</dbReference>
<name>A0ABX7Y4Y3_9ACTN</name>
<dbReference type="PANTHER" id="PTHR43214">
    <property type="entry name" value="TWO-COMPONENT RESPONSE REGULATOR"/>
    <property type="match status" value="1"/>
</dbReference>
<dbReference type="SMART" id="SM00421">
    <property type="entry name" value="HTH_LUXR"/>
    <property type="match status" value="1"/>
</dbReference>
<evidence type="ECO:0000313" key="9">
    <source>
        <dbReference type="Proteomes" id="UP000678513"/>
    </source>
</evidence>
<evidence type="ECO:0000256" key="2">
    <source>
        <dbReference type="ARBA" id="ARBA00023015"/>
    </source>
</evidence>
<evidence type="ECO:0000256" key="1">
    <source>
        <dbReference type="ARBA" id="ARBA00022553"/>
    </source>
</evidence>
<organism evidence="8 9">
    <name type="scientific">Arachnia rubra</name>
    <dbReference type="NCBI Taxonomy" id="1547448"/>
    <lineage>
        <taxon>Bacteria</taxon>
        <taxon>Bacillati</taxon>
        <taxon>Actinomycetota</taxon>
        <taxon>Actinomycetes</taxon>
        <taxon>Propionibacteriales</taxon>
        <taxon>Propionibacteriaceae</taxon>
        <taxon>Arachnia</taxon>
    </lineage>
</organism>
<evidence type="ECO:0000256" key="3">
    <source>
        <dbReference type="ARBA" id="ARBA00023125"/>
    </source>
</evidence>
<sequence>MKLKNSEGSSISTVLIEADSYAQHAIKGHLSQIPDINLVGITSEAKKALPLVRKLHPDVVVIDMQSPKINGIELTKMLTRPPVISRVLALSSIGDLQLMDETITAGAAGFLLKSDSLSLISHGIRSTHNNDALISPKLATLVLKQWSSHRSPLPELSDTERELIILVSRGLSNYEIATTICLSTNTVKNYVSKLLKRFGLTNRTSLAAQAHKWGLHDPSNLQQ</sequence>
<dbReference type="Pfam" id="PF00196">
    <property type="entry name" value="GerE"/>
    <property type="match status" value="1"/>
</dbReference>
<reference evidence="8 9" key="1">
    <citation type="submission" date="2021-03" db="EMBL/GenBank/DDBJ databases">
        <title>Human Oral Microbial Genomes.</title>
        <authorList>
            <person name="Johnston C.D."/>
            <person name="Chen T."/>
            <person name="Dewhirst F.E."/>
        </authorList>
    </citation>
    <scope>NUCLEOTIDE SEQUENCE [LARGE SCALE GENOMIC DNA]</scope>
    <source>
        <strain evidence="8 9">DSMZ 100122</strain>
    </source>
</reference>
<dbReference type="Pfam" id="PF00072">
    <property type="entry name" value="Response_reg"/>
    <property type="match status" value="1"/>
</dbReference>
<evidence type="ECO:0000256" key="4">
    <source>
        <dbReference type="ARBA" id="ARBA00023163"/>
    </source>
</evidence>
<accession>A0ABX7Y4Y3</accession>
<keyword evidence="1 5" id="KW-0597">Phosphoprotein</keyword>
<feature type="modified residue" description="4-aspartylphosphate" evidence="5">
    <location>
        <position position="63"/>
    </location>
</feature>
<keyword evidence="9" id="KW-1185">Reference proteome</keyword>
<feature type="domain" description="Response regulatory" evidence="7">
    <location>
        <begin position="12"/>
        <end position="128"/>
    </location>
</feature>
<dbReference type="RefSeq" id="WP_212323901.1">
    <property type="nucleotide sequence ID" value="NZ_AP024463.1"/>
</dbReference>
<evidence type="ECO:0000259" key="6">
    <source>
        <dbReference type="PROSITE" id="PS50043"/>
    </source>
</evidence>
<dbReference type="InterPro" id="IPR011006">
    <property type="entry name" value="CheY-like_superfamily"/>
</dbReference>
<dbReference type="InterPro" id="IPR039420">
    <property type="entry name" value="WalR-like"/>
</dbReference>
<dbReference type="Gene3D" id="3.40.50.2300">
    <property type="match status" value="1"/>
</dbReference>
<dbReference type="PRINTS" id="PR00038">
    <property type="entry name" value="HTHLUXR"/>
</dbReference>
<dbReference type="CDD" id="cd17535">
    <property type="entry name" value="REC_NarL-like"/>
    <property type="match status" value="1"/>
</dbReference>
<evidence type="ECO:0000256" key="5">
    <source>
        <dbReference type="PROSITE-ProRule" id="PRU00169"/>
    </source>
</evidence>
<dbReference type="SUPFAM" id="SSF46894">
    <property type="entry name" value="C-terminal effector domain of the bipartite response regulators"/>
    <property type="match status" value="1"/>
</dbReference>
<keyword evidence="3" id="KW-0238">DNA-binding</keyword>
<dbReference type="SMART" id="SM00448">
    <property type="entry name" value="REC"/>
    <property type="match status" value="1"/>
</dbReference>
<dbReference type="Proteomes" id="UP000678513">
    <property type="component" value="Chromosome"/>
</dbReference>
<dbReference type="PROSITE" id="PS50043">
    <property type="entry name" value="HTH_LUXR_2"/>
    <property type="match status" value="1"/>
</dbReference>
<evidence type="ECO:0000259" key="7">
    <source>
        <dbReference type="PROSITE" id="PS50110"/>
    </source>
</evidence>
<keyword evidence="2" id="KW-0805">Transcription regulation</keyword>
<dbReference type="SUPFAM" id="SSF52172">
    <property type="entry name" value="CheY-like"/>
    <property type="match status" value="1"/>
</dbReference>
<dbReference type="InterPro" id="IPR001789">
    <property type="entry name" value="Sig_transdc_resp-reg_receiver"/>
</dbReference>
<dbReference type="CDD" id="cd06170">
    <property type="entry name" value="LuxR_C_like"/>
    <property type="match status" value="1"/>
</dbReference>